<dbReference type="SUPFAM" id="SSF48179">
    <property type="entry name" value="6-phosphogluconate dehydrogenase C-terminal domain-like"/>
    <property type="match status" value="1"/>
</dbReference>
<dbReference type="InterPro" id="IPR003710">
    <property type="entry name" value="ApbA"/>
</dbReference>
<feature type="domain" description="Ketopantoate reductase N-terminal" evidence="11">
    <location>
        <begin position="3"/>
        <end position="143"/>
    </location>
</feature>
<dbReference type="PANTHER" id="PTHR43765:SF2">
    <property type="entry name" value="2-DEHYDROPANTOATE 2-REDUCTASE"/>
    <property type="match status" value="1"/>
</dbReference>
<dbReference type="RefSeq" id="WP_068439319.1">
    <property type="nucleotide sequence ID" value="NZ_LXEW01000039.1"/>
</dbReference>
<evidence type="ECO:0000256" key="8">
    <source>
        <dbReference type="ARBA" id="ARBA00032024"/>
    </source>
</evidence>
<dbReference type="InterPro" id="IPR008927">
    <property type="entry name" value="6-PGluconate_DH-like_C_sf"/>
</dbReference>
<comment type="catalytic activity">
    <reaction evidence="9 10">
        <text>(R)-pantoate + NADP(+) = 2-dehydropantoate + NADPH + H(+)</text>
        <dbReference type="Rhea" id="RHEA:16233"/>
        <dbReference type="ChEBI" id="CHEBI:11561"/>
        <dbReference type="ChEBI" id="CHEBI:15378"/>
        <dbReference type="ChEBI" id="CHEBI:15980"/>
        <dbReference type="ChEBI" id="CHEBI:57783"/>
        <dbReference type="ChEBI" id="CHEBI:58349"/>
        <dbReference type="EC" id="1.1.1.169"/>
    </reaction>
</comment>
<keyword evidence="14" id="KW-1185">Reference proteome</keyword>
<reference evidence="13 14" key="1">
    <citation type="submission" date="2016-04" db="EMBL/GenBank/DDBJ databases">
        <title>ATOL: Assembling a taxonomically balanced genome-scale reconstruction of the evolutionary history of the Enterobacteriaceae.</title>
        <authorList>
            <person name="Plunkett G.III."/>
            <person name="Neeno-Eckwall E.C."/>
            <person name="Glasner J.D."/>
            <person name="Perna N.T."/>
        </authorList>
    </citation>
    <scope>NUCLEOTIDE SEQUENCE [LARGE SCALE GENOMIC DNA]</scope>
    <source>
        <strain evidence="13 14">ATCC 35613</strain>
    </source>
</reference>
<dbReference type="Proteomes" id="UP000078224">
    <property type="component" value="Unassembled WGS sequence"/>
</dbReference>
<organism evidence="13 14">
    <name type="scientific">Providencia heimbachae ATCC 35613</name>
    <dbReference type="NCBI Taxonomy" id="1354272"/>
    <lineage>
        <taxon>Bacteria</taxon>
        <taxon>Pseudomonadati</taxon>
        <taxon>Pseudomonadota</taxon>
        <taxon>Gammaproteobacteria</taxon>
        <taxon>Enterobacterales</taxon>
        <taxon>Morganellaceae</taxon>
        <taxon>Providencia</taxon>
    </lineage>
</organism>
<dbReference type="Gene3D" id="3.40.50.720">
    <property type="entry name" value="NAD(P)-binding Rossmann-like Domain"/>
    <property type="match status" value="1"/>
</dbReference>
<evidence type="ECO:0000313" key="13">
    <source>
        <dbReference type="EMBL" id="OAT49982.1"/>
    </source>
</evidence>
<dbReference type="Pfam" id="PF02558">
    <property type="entry name" value="ApbA"/>
    <property type="match status" value="1"/>
</dbReference>
<dbReference type="InterPro" id="IPR013752">
    <property type="entry name" value="KPA_reductase"/>
</dbReference>
<dbReference type="PATRIC" id="fig|1354272.4.peg.2908"/>
<dbReference type="Pfam" id="PF08546">
    <property type="entry name" value="ApbA_C"/>
    <property type="match status" value="1"/>
</dbReference>
<dbReference type="EC" id="1.1.1.169" evidence="3 10"/>
<evidence type="ECO:0000313" key="14">
    <source>
        <dbReference type="Proteomes" id="UP000078224"/>
    </source>
</evidence>
<evidence type="ECO:0000256" key="3">
    <source>
        <dbReference type="ARBA" id="ARBA00013014"/>
    </source>
</evidence>
<name>A0A1B7JQ43_9GAMM</name>
<comment type="similarity">
    <text evidence="2 10">Belongs to the ketopantoate reductase family.</text>
</comment>
<comment type="pathway">
    <text evidence="1 10">Cofactor biosynthesis; (R)-pantothenate biosynthesis; (R)-pantoate from 3-methyl-2-oxobutanoate: step 2/2.</text>
</comment>
<evidence type="ECO:0000256" key="5">
    <source>
        <dbReference type="ARBA" id="ARBA00022655"/>
    </source>
</evidence>
<dbReference type="UniPathway" id="UPA00028">
    <property type="reaction ID" value="UER00004"/>
</dbReference>
<gene>
    <name evidence="13" type="ORF">M998_2846</name>
</gene>
<dbReference type="InterPro" id="IPR036291">
    <property type="entry name" value="NAD(P)-bd_dom_sf"/>
</dbReference>
<keyword evidence="6 10" id="KW-0521">NADP</keyword>
<dbReference type="InterPro" id="IPR013328">
    <property type="entry name" value="6PGD_dom2"/>
</dbReference>
<accession>A0A1B7JQ43</accession>
<dbReference type="OrthoDB" id="6530772at2"/>
<comment type="function">
    <text evidence="10">Catalyzes the NADPH-dependent reduction of ketopantoate into pantoic acid.</text>
</comment>
<dbReference type="PANTHER" id="PTHR43765">
    <property type="entry name" value="2-DEHYDROPANTOATE 2-REDUCTASE-RELATED"/>
    <property type="match status" value="1"/>
</dbReference>
<sequence>MKITLIGCGAIGKLWLATLATQGHDIQGWLRVAQPDLFVDVNQPDGHTFRELIPCNNINHLNSSELIIVCLKAWQVSDALLPLLGSIPETSPILLLHNGMGTLEELGHLRHPFLSGVTTHAAWQDNNQVFHVAQGVTHIGAVNSQAESYYPIADILHEALPDVAWHNHIEATCWRKLIANCVINPLTVEYDCKNGELLNHPEKIKRIIDEICQVMTAEGLHTDIIELTEYIYGIIYNTADNYSSMLQDIRKNRRTEIDYITGYLIKQARAHGLHTHENDRLYHLVKNREQQYDGFSSNMHSKW</sequence>
<evidence type="ECO:0000256" key="6">
    <source>
        <dbReference type="ARBA" id="ARBA00022857"/>
    </source>
</evidence>
<protein>
    <recommendedName>
        <fullName evidence="4 10">2-dehydropantoate 2-reductase</fullName>
        <ecNumber evidence="3 10">1.1.1.169</ecNumber>
    </recommendedName>
    <alternativeName>
        <fullName evidence="8 10">Ketopantoate reductase</fullName>
    </alternativeName>
</protein>
<dbReference type="AlphaFoldDB" id="A0A1B7JQ43"/>
<evidence type="ECO:0000256" key="4">
    <source>
        <dbReference type="ARBA" id="ARBA00019465"/>
    </source>
</evidence>
<dbReference type="GO" id="GO:0005737">
    <property type="term" value="C:cytoplasm"/>
    <property type="evidence" value="ECO:0007669"/>
    <property type="project" value="TreeGrafter"/>
</dbReference>
<dbReference type="InterPro" id="IPR013332">
    <property type="entry name" value="KPR_N"/>
</dbReference>
<evidence type="ECO:0000256" key="10">
    <source>
        <dbReference type="RuleBase" id="RU362068"/>
    </source>
</evidence>
<dbReference type="GO" id="GO:0015940">
    <property type="term" value="P:pantothenate biosynthetic process"/>
    <property type="evidence" value="ECO:0007669"/>
    <property type="project" value="UniProtKB-UniPathway"/>
</dbReference>
<evidence type="ECO:0000256" key="2">
    <source>
        <dbReference type="ARBA" id="ARBA00007870"/>
    </source>
</evidence>
<dbReference type="InterPro" id="IPR050838">
    <property type="entry name" value="Ketopantoate_reductase"/>
</dbReference>
<comment type="caution">
    <text evidence="13">The sequence shown here is derived from an EMBL/GenBank/DDBJ whole genome shotgun (WGS) entry which is preliminary data.</text>
</comment>
<dbReference type="GO" id="GO:0050661">
    <property type="term" value="F:NADP binding"/>
    <property type="evidence" value="ECO:0007669"/>
    <property type="project" value="TreeGrafter"/>
</dbReference>
<keyword evidence="7 10" id="KW-0560">Oxidoreductase</keyword>
<keyword evidence="5 10" id="KW-0566">Pantothenate biosynthesis</keyword>
<dbReference type="Gene3D" id="1.10.1040.10">
    <property type="entry name" value="N-(1-d-carboxylethyl)-l-norvaline Dehydrogenase, domain 2"/>
    <property type="match status" value="1"/>
</dbReference>
<dbReference type="EMBL" id="LXEW01000039">
    <property type="protein sequence ID" value="OAT49982.1"/>
    <property type="molecule type" value="Genomic_DNA"/>
</dbReference>
<evidence type="ECO:0000259" key="12">
    <source>
        <dbReference type="Pfam" id="PF08546"/>
    </source>
</evidence>
<dbReference type="GO" id="GO:0008677">
    <property type="term" value="F:2-dehydropantoate 2-reductase activity"/>
    <property type="evidence" value="ECO:0007669"/>
    <property type="project" value="UniProtKB-EC"/>
</dbReference>
<dbReference type="NCBIfam" id="TIGR00745">
    <property type="entry name" value="apbA_panE"/>
    <property type="match status" value="1"/>
</dbReference>
<evidence type="ECO:0000256" key="7">
    <source>
        <dbReference type="ARBA" id="ARBA00023002"/>
    </source>
</evidence>
<dbReference type="SUPFAM" id="SSF51735">
    <property type="entry name" value="NAD(P)-binding Rossmann-fold domains"/>
    <property type="match status" value="1"/>
</dbReference>
<evidence type="ECO:0000256" key="9">
    <source>
        <dbReference type="ARBA" id="ARBA00048793"/>
    </source>
</evidence>
<evidence type="ECO:0000259" key="11">
    <source>
        <dbReference type="Pfam" id="PF02558"/>
    </source>
</evidence>
<dbReference type="NCBIfam" id="NF005087">
    <property type="entry name" value="PRK06522.1-1"/>
    <property type="match status" value="1"/>
</dbReference>
<feature type="domain" description="Ketopantoate reductase C-terminal" evidence="12">
    <location>
        <begin position="169"/>
        <end position="289"/>
    </location>
</feature>
<evidence type="ECO:0000256" key="1">
    <source>
        <dbReference type="ARBA" id="ARBA00004994"/>
    </source>
</evidence>
<proteinExistence type="inferred from homology"/>